<dbReference type="GO" id="GO:0015093">
    <property type="term" value="F:ferrous iron transmembrane transporter activity"/>
    <property type="evidence" value="ECO:0007669"/>
    <property type="project" value="TreeGrafter"/>
</dbReference>
<evidence type="ECO:0000256" key="2">
    <source>
        <dbReference type="ARBA" id="ARBA00008333"/>
    </source>
</evidence>
<proteinExistence type="inferred from homology"/>
<feature type="transmembrane region" description="Helical" evidence="6">
    <location>
        <begin position="746"/>
        <end position="764"/>
    </location>
</feature>
<evidence type="ECO:0000256" key="4">
    <source>
        <dbReference type="ARBA" id="ARBA00022989"/>
    </source>
</evidence>
<protein>
    <submittedName>
        <fullName evidence="8">High-affinity iron transporter</fullName>
    </submittedName>
</protein>
<dbReference type="EMBL" id="FOWX01000039">
    <property type="protein sequence ID" value="SFQ18732.1"/>
    <property type="molecule type" value="Genomic_DNA"/>
</dbReference>
<dbReference type="OrthoDB" id="8215804at2"/>
<evidence type="ECO:0000256" key="7">
    <source>
        <dbReference type="SAM" id="SignalP"/>
    </source>
</evidence>
<feature type="transmembrane region" description="Helical" evidence="6">
    <location>
        <begin position="659"/>
        <end position="678"/>
    </location>
</feature>
<comment type="subcellular location">
    <subcellularLocation>
        <location evidence="1">Membrane</location>
        <topology evidence="1">Multi-pass membrane protein</topology>
    </subcellularLocation>
</comment>
<feature type="transmembrane region" description="Helical" evidence="6">
    <location>
        <begin position="684"/>
        <end position="702"/>
    </location>
</feature>
<dbReference type="Proteomes" id="UP000198784">
    <property type="component" value="Unassembled WGS sequence"/>
</dbReference>
<keyword evidence="7" id="KW-0732">Signal</keyword>
<feature type="chain" id="PRO_5011521932" evidence="7">
    <location>
        <begin position="24"/>
        <end position="778"/>
    </location>
</feature>
<evidence type="ECO:0000256" key="3">
    <source>
        <dbReference type="ARBA" id="ARBA00022692"/>
    </source>
</evidence>
<evidence type="ECO:0000256" key="5">
    <source>
        <dbReference type="ARBA" id="ARBA00023136"/>
    </source>
</evidence>
<evidence type="ECO:0000313" key="8">
    <source>
        <dbReference type="EMBL" id="SFQ18732.1"/>
    </source>
</evidence>
<reference evidence="9" key="1">
    <citation type="submission" date="2016-10" db="EMBL/GenBank/DDBJ databases">
        <authorList>
            <person name="Varghese N."/>
            <person name="Submissions S."/>
        </authorList>
    </citation>
    <scope>NUCLEOTIDE SEQUENCE [LARGE SCALE GENOMIC DNA]</scope>
    <source>
        <strain evidence="9">DSM 17834</strain>
    </source>
</reference>
<name>A0A1I5WG54_9PSED</name>
<dbReference type="PANTHER" id="PTHR31632:SF2">
    <property type="entry name" value="PLASMA MEMBRANE IRON PERMEASE"/>
    <property type="match status" value="1"/>
</dbReference>
<accession>A0A1I5WG54</accession>
<feature type="signal peptide" evidence="7">
    <location>
        <begin position="1"/>
        <end position="23"/>
    </location>
</feature>
<keyword evidence="9" id="KW-1185">Reference proteome</keyword>
<dbReference type="AlphaFoldDB" id="A0A1I5WG54"/>
<sequence length="778" mass="83938">MTALVLRPLVFLISLLCALASTASTSVPWPNAEALRNDSAYLQRYLFRQPSTPLREDAGKRLEHLRQQWQQGLQAAYAHDTASQAAQIDNALARLEQAVQTWDPGLAAQARAELWCGLLDGALRNSMRQLDQGAFESAAAWLHIREYARTSRDTAASLAIREALAGRLSAAQARQIIEPELLGIYASEMRMALAQARSHLAAGHRVQLAGSLARAQGLQRLLSDNLSSRLGSEKAQLIATRFTQLHAERPADALAKQLAELEGQLSSYAPAQLAAAELERRIQLFSRFLRLIPLEYSKGVRDGEVTIPFEYFEAGLFRDRAEMLLGDLGYNLAERAPAALQRMTDILSELQHQIASKGAVPRVQALSDEGLALLAQVYGQELLQSDHGAALTLLPEVLSELANAVNSGDWAAADLKRLEAYALFDPDIEQRLMPRAPALALKMEAAFWEGNANDPGLGALIARQAPEEELNAALARLQADSKQAASILSSQLSAMGAFVQSLAILLREGLEAVIVLACMIGAVKASGIPAAGLRGWRWPILAGTGSAVAGSFALWLAVGQLFAMTTLQRELLEGLTALTAAAVLLYVTHWIFRKAYVTDWVAEIRRKASHAGQSQQGSRSPYLGWTTLFSLAFLVVFREGFETVLFYQALLIDAPSLPVLAGLIGGALLSAVAAYVVLGLEAKLPVTLFFRVTGVLLAMLCLMMTGSGVRGLQTAALVPATPVHWFPDAPWLQLYFGLYPVAETLLAQGLLAALLVLSLALLLYRQPAGGTPGQSQAA</sequence>
<organism evidence="8 9">
    <name type="scientific">Pseudomonas borbori</name>
    <dbReference type="NCBI Taxonomy" id="289003"/>
    <lineage>
        <taxon>Bacteria</taxon>
        <taxon>Pseudomonadati</taxon>
        <taxon>Pseudomonadota</taxon>
        <taxon>Gammaproteobacteria</taxon>
        <taxon>Pseudomonadales</taxon>
        <taxon>Pseudomonadaceae</taxon>
        <taxon>Pseudomonas</taxon>
    </lineage>
</organism>
<dbReference type="STRING" id="289003.SAMN05216190_13925"/>
<keyword evidence="5 6" id="KW-0472">Membrane</keyword>
<dbReference type="PANTHER" id="PTHR31632">
    <property type="entry name" value="IRON TRANSPORTER FTH1"/>
    <property type="match status" value="1"/>
</dbReference>
<dbReference type="RefSeq" id="WP_090505277.1">
    <property type="nucleotide sequence ID" value="NZ_FOWX01000039.1"/>
</dbReference>
<gene>
    <name evidence="8" type="ORF">SAMN05216190_13925</name>
</gene>
<keyword evidence="3 6" id="KW-0812">Transmembrane</keyword>
<evidence type="ECO:0000256" key="6">
    <source>
        <dbReference type="SAM" id="Phobius"/>
    </source>
</evidence>
<evidence type="ECO:0000313" key="9">
    <source>
        <dbReference type="Proteomes" id="UP000198784"/>
    </source>
</evidence>
<keyword evidence="4 6" id="KW-1133">Transmembrane helix</keyword>
<feature type="transmembrane region" description="Helical" evidence="6">
    <location>
        <begin position="571"/>
        <end position="592"/>
    </location>
</feature>
<comment type="similarity">
    <text evidence="2">Belongs to the oxidase-dependent Fe transporter (OFeT) (TC 9.A.10.1) family.</text>
</comment>
<evidence type="ECO:0000256" key="1">
    <source>
        <dbReference type="ARBA" id="ARBA00004141"/>
    </source>
</evidence>
<feature type="transmembrane region" description="Helical" evidence="6">
    <location>
        <begin position="538"/>
        <end position="559"/>
    </location>
</feature>
<dbReference type="GO" id="GO:0033573">
    <property type="term" value="C:high-affinity iron permease complex"/>
    <property type="evidence" value="ECO:0007669"/>
    <property type="project" value="InterPro"/>
</dbReference>
<dbReference type="InterPro" id="IPR004923">
    <property type="entry name" value="FTR1/Fip1/EfeU"/>
</dbReference>
<dbReference type="Pfam" id="PF03239">
    <property type="entry name" value="FTR1"/>
    <property type="match status" value="1"/>
</dbReference>